<dbReference type="Pfam" id="PF02572">
    <property type="entry name" value="CobA_CobO_BtuR"/>
    <property type="match status" value="1"/>
</dbReference>
<dbReference type="InterPro" id="IPR027417">
    <property type="entry name" value="P-loop_NTPase"/>
</dbReference>
<protein>
    <submittedName>
        <fullName evidence="1">Cob(I)yrinic acid a,c-diamide adenosyltransferase</fullName>
    </submittedName>
</protein>
<reference evidence="1 2" key="1">
    <citation type="submission" date="2022-06" db="EMBL/GenBank/DDBJ databases">
        <title>Isolation of gut microbiota from human fecal samples.</title>
        <authorList>
            <person name="Pamer E.G."/>
            <person name="Barat B."/>
            <person name="Waligurski E."/>
            <person name="Medina S."/>
            <person name="Paddock L."/>
            <person name="Mostad J."/>
        </authorList>
    </citation>
    <scope>NUCLEOTIDE SEQUENCE [LARGE SCALE GENOMIC DNA]</scope>
    <source>
        <strain evidence="1 2">DFI.1.1</strain>
    </source>
</reference>
<dbReference type="PANTHER" id="PTHR46638">
    <property type="entry name" value="CORRINOID ADENOSYLTRANSFERASE"/>
    <property type="match status" value="1"/>
</dbReference>
<gene>
    <name evidence="1" type="ORF">NE675_02435</name>
</gene>
<evidence type="ECO:0000313" key="1">
    <source>
        <dbReference type="EMBL" id="MCQ5341897.1"/>
    </source>
</evidence>
<dbReference type="InterPro" id="IPR003724">
    <property type="entry name" value="CblAdoTrfase_CobA"/>
</dbReference>
<keyword evidence="2" id="KW-1185">Reference proteome</keyword>
<name>A0ABT1SQ71_9FIRM</name>
<dbReference type="Proteomes" id="UP001206692">
    <property type="component" value="Unassembled WGS sequence"/>
</dbReference>
<dbReference type="Gene3D" id="3.40.50.300">
    <property type="entry name" value="P-loop containing nucleotide triphosphate hydrolases"/>
    <property type="match status" value="1"/>
</dbReference>
<organism evidence="1 2">
    <name type="scientific">Megasphaera massiliensis</name>
    <dbReference type="NCBI Taxonomy" id="1232428"/>
    <lineage>
        <taxon>Bacteria</taxon>
        <taxon>Bacillati</taxon>
        <taxon>Bacillota</taxon>
        <taxon>Negativicutes</taxon>
        <taxon>Veillonellales</taxon>
        <taxon>Veillonellaceae</taxon>
        <taxon>Megasphaera</taxon>
    </lineage>
</organism>
<dbReference type="PANTHER" id="PTHR46638:SF1">
    <property type="entry name" value="CORRINOID ADENOSYLTRANSFERASE"/>
    <property type="match status" value="1"/>
</dbReference>
<evidence type="ECO:0000313" key="2">
    <source>
        <dbReference type="Proteomes" id="UP001206692"/>
    </source>
</evidence>
<proteinExistence type="predicted"/>
<dbReference type="RefSeq" id="WP_062411596.1">
    <property type="nucleotide sequence ID" value="NZ_JAJCIO010000003.1"/>
</dbReference>
<dbReference type="PIRSF" id="PIRSF015617">
    <property type="entry name" value="Adensltrnsf_CobA"/>
    <property type="match status" value="1"/>
</dbReference>
<dbReference type="SUPFAM" id="SSF52540">
    <property type="entry name" value="P-loop containing nucleoside triphosphate hydrolases"/>
    <property type="match status" value="1"/>
</dbReference>
<comment type="caution">
    <text evidence="1">The sequence shown here is derived from an EMBL/GenBank/DDBJ whole genome shotgun (WGS) entry which is preliminary data.</text>
</comment>
<sequence>MDTGLIHIYCGDGKGKTTASLGLALRCAGRGGRILFAQFLKGRPTGELTSLAQIPAITVLRGKAILKFTFQMTDDEKRETKEAQTDLFHKVCAFCFDQKPDLVVCDELVGASALGLVPEEEVRRFLQEKPAKTEVVLTGRNPSQALIDLADYVSEIQKIKHPFDRGIPAREGIEE</sequence>
<accession>A0ABT1SQ71</accession>
<dbReference type="EMBL" id="JANGEW010000003">
    <property type="protein sequence ID" value="MCQ5341897.1"/>
    <property type="molecule type" value="Genomic_DNA"/>
</dbReference>